<evidence type="ECO:0000313" key="3">
    <source>
        <dbReference type="Proteomes" id="UP000886998"/>
    </source>
</evidence>
<dbReference type="Proteomes" id="UP000886998">
    <property type="component" value="Unassembled WGS sequence"/>
</dbReference>
<accession>A0A8X6M6V5</accession>
<name>A0A8X6M6V5_9ARAC</name>
<comment type="caution">
    <text evidence="2">The sequence shown here is derived from an EMBL/GenBank/DDBJ whole genome shotgun (WGS) entry which is preliminary data.</text>
</comment>
<evidence type="ECO:0008006" key="4">
    <source>
        <dbReference type="Google" id="ProtNLM"/>
    </source>
</evidence>
<keyword evidence="1" id="KW-0732">Signal</keyword>
<evidence type="ECO:0000313" key="2">
    <source>
        <dbReference type="EMBL" id="GFS30558.1"/>
    </source>
</evidence>
<organism evidence="2 3">
    <name type="scientific">Trichonephila inaurata madagascariensis</name>
    <dbReference type="NCBI Taxonomy" id="2747483"/>
    <lineage>
        <taxon>Eukaryota</taxon>
        <taxon>Metazoa</taxon>
        <taxon>Ecdysozoa</taxon>
        <taxon>Arthropoda</taxon>
        <taxon>Chelicerata</taxon>
        <taxon>Arachnida</taxon>
        <taxon>Araneae</taxon>
        <taxon>Araneomorphae</taxon>
        <taxon>Entelegynae</taxon>
        <taxon>Araneoidea</taxon>
        <taxon>Nephilidae</taxon>
        <taxon>Trichonephila</taxon>
        <taxon>Trichonephila inaurata</taxon>
    </lineage>
</organism>
<gene>
    <name evidence="2" type="ORF">TNIN_326081</name>
</gene>
<dbReference type="AlphaFoldDB" id="A0A8X6M6V5"/>
<feature type="chain" id="PRO_5036464563" description="Secreted protein" evidence="1">
    <location>
        <begin position="20"/>
        <end position="71"/>
    </location>
</feature>
<proteinExistence type="predicted"/>
<protein>
    <recommendedName>
        <fullName evidence="4">Secreted protein</fullName>
    </recommendedName>
</protein>
<feature type="signal peptide" evidence="1">
    <location>
        <begin position="1"/>
        <end position="19"/>
    </location>
</feature>
<keyword evidence="3" id="KW-1185">Reference proteome</keyword>
<dbReference type="EMBL" id="BMAV01024164">
    <property type="protein sequence ID" value="GFS30558.1"/>
    <property type="molecule type" value="Genomic_DNA"/>
</dbReference>
<sequence length="71" mass="7605">MKHNTTWLMLSLTSPISDAFRSPPGDLAVWSFDLVLGYDGWIVRSLDPTPAFGGVWTAACSVVSGCTGWAS</sequence>
<reference evidence="2" key="1">
    <citation type="submission" date="2020-08" db="EMBL/GenBank/DDBJ databases">
        <title>Multicomponent nature underlies the extraordinary mechanical properties of spider dragline silk.</title>
        <authorList>
            <person name="Kono N."/>
            <person name="Nakamura H."/>
            <person name="Mori M."/>
            <person name="Yoshida Y."/>
            <person name="Ohtoshi R."/>
            <person name="Malay A.D."/>
            <person name="Moran D.A.P."/>
            <person name="Tomita M."/>
            <person name="Numata K."/>
            <person name="Arakawa K."/>
        </authorList>
    </citation>
    <scope>NUCLEOTIDE SEQUENCE</scope>
</reference>
<evidence type="ECO:0000256" key="1">
    <source>
        <dbReference type="SAM" id="SignalP"/>
    </source>
</evidence>